<reference evidence="2 3" key="1">
    <citation type="submission" date="2019-05" db="EMBL/GenBank/DDBJ databases">
        <title>Another draft genome of Portunus trituberculatus and its Hox gene families provides insights of decapod evolution.</title>
        <authorList>
            <person name="Jeong J.-H."/>
            <person name="Song I."/>
            <person name="Kim S."/>
            <person name="Choi T."/>
            <person name="Kim D."/>
            <person name="Ryu S."/>
            <person name="Kim W."/>
        </authorList>
    </citation>
    <scope>NUCLEOTIDE SEQUENCE [LARGE SCALE GENOMIC DNA]</scope>
    <source>
        <tissue evidence="2">Muscle</tissue>
    </source>
</reference>
<evidence type="ECO:0000313" key="2">
    <source>
        <dbReference type="EMBL" id="MPC88386.1"/>
    </source>
</evidence>
<name>A0A5B7J336_PORTR</name>
<evidence type="ECO:0000259" key="1">
    <source>
        <dbReference type="Pfam" id="PF23723"/>
    </source>
</evidence>
<dbReference type="InterPro" id="IPR056583">
    <property type="entry name" value="EDRF1_TPR"/>
</dbReference>
<keyword evidence="3" id="KW-1185">Reference proteome</keyword>
<comment type="caution">
    <text evidence="2">The sequence shown here is derived from an EMBL/GenBank/DDBJ whole genome shotgun (WGS) entry which is preliminary data.</text>
</comment>
<dbReference type="PANTHER" id="PTHR15000:SF1">
    <property type="entry name" value="ERYTHROID DIFFERENTIATION-RELATED FACTOR 1"/>
    <property type="match status" value="1"/>
</dbReference>
<dbReference type="AlphaFoldDB" id="A0A5B7J336"/>
<dbReference type="EMBL" id="VSRR010077645">
    <property type="protein sequence ID" value="MPC88386.1"/>
    <property type="molecule type" value="Genomic_DNA"/>
</dbReference>
<accession>A0A5B7J336</accession>
<sequence length="110" mass="12382">MLLARRLGNVCNELGVMYMNQAGKLCEEKIGFKGAEELWKKSAEVLCRGLESFEKVKDVANVALLLSNTGRLMRLCAFHSVPKDEPRQFVNPERFYYEQVLLDAGVGSVN</sequence>
<dbReference type="PANTHER" id="PTHR15000">
    <property type="entry name" value="ERYTHROID DIFFERENTIATION-RELATED FACTOR 1"/>
    <property type="match status" value="1"/>
</dbReference>
<feature type="domain" description="EDRF1 TPR repeats region" evidence="1">
    <location>
        <begin position="3"/>
        <end position="100"/>
    </location>
</feature>
<proteinExistence type="predicted"/>
<dbReference type="Proteomes" id="UP000324222">
    <property type="component" value="Unassembled WGS sequence"/>
</dbReference>
<protein>
    <submittedName>
        <fullName evidence="2">Erythroid differentiation-related factor 1</fullName>
    </submittedName>
</protein>
<dbReference type="GO" id="GO:0045893">
    <property type="term" value="P:positive regulation of DNA-templated transcription"/>
    <property type="evidence" value="ECO:0007669"/>
    <property type="project" value="TreeGrafter"/>
</dbReference>
<organism evidence="2 3">
    <name type="scientific">Portunus trituberculatus</name>
    <name type="common">Swimming crab</name>
    <name type="synonym">Neptunus trituberculatus</name>
    <dbReference type="NCBI Taxonomy" id="210409"/>
    <lineage>
        <taxon>Eukaryota</taxon>
        <taxon>Metazoa</taxon>
        <taxon>Ecdysozoa</taxon>
        <taxon>Arthropoda</taxon>
        <taxon>Crustacea</taxon>
        <taxon>Multicrustacea</taxon>
        <taxon>Malacostraca</taxon>
        <taxon>Eumalacostraca</taxon>
        <taxon>Eucarida</taxon>
        <taxon>Decapoda</taxon>
        <taxon>Pleocyemata</taxon>
        <taxon>Brachyura</taxon>
        <taxon>Eubrachyura</taxon>
        <taxon>Portunoidea</taxon>
        <taxon>Portunidae</taxon>
        <taxon>Portuninae</taxon>
        <taxon>Portunus</taxon>
    </lineage>
</organism>
<dbReference type="Pfam" id="PF23723">
    <property type="entry name" value="TPR_EDRF1"/>
    <property type="match status" value="1"/>
</dbReference>
<gene>
    <name evidence="2" type="primary">EDRF1_1</name>
    <name evidence="2" type="ORF">E2C01_083287</name>
</gene>
<evidence type="ECO:0000313" key="3">
    <source>
        <dbReference type="Proteomes" id="UP000324222"/>
    </source>
</evidence>